<dbReference type="Pfam" id="PF04954">
    <property type="entry name" value="SIP"/>
    <property type="match status" value="1"/>
</dbReference>
<dbReference type="InterPro" id="IPR017938">
    <property type="entry name" value="Riboflavin_synthase-like_b-brl"/>
</dbReference>
<dbReference type="HOGENOM" id="CLU_040923_5_0_11"/>
<evidence type="ECO:0000313" key="3">
    <source>
        <dbReference type="Proteomes" id="UP000014809"/>
    </source>
</evidence>
<gene>
    <name evidence="2" type="ORF">A606_00235</name>
</gene>
<dbReference type="RefSeq" id="WP_020440070.1">
    <property type="nucleotide sequence ID" value="NC_021663.1"/>
</dbReference>
<dbReference type="PATRIC" id="fig|1200352.3.peg.43"/>
<dbReference type="STRING" id="1200352.A606_00235"/>
<dbReference type="InterPro" id="IPR039261">
    <property type="entry name" value="FNR_nucleotide-bd"/>
</dbReference>
<sequence>MSDAPDTGLDTGLDTATVNATLNSPQHRAGLNDLTLTVTAVTRRYPWLARVTGTVEGMAATDPETWRHPNLAVRLAIPDPEDALGPMIGQPGVCRRVYTLAAVDYATSTVDIDIVIHGDTSPMMRWVAGLTPGDRVDFAGPRPHAAPVDTAVDTASRIHLLADGSAYPAASAIARSIPGVASVILAVPEENPQVGTYAADFPGAQLQFVTASATPLADALPDLPVAPGDTVWAAGEREDIRAVRTFCLKDLGLPKSHLQVFGYWRTGKTGTDADVARLGAIARLQAEGRQLTAEDDFDVDI</sequence>
<dbReference type="PROSITE" id="PS51384">
    <property type="entry name" value="FAD_FR"/>
    <property type="match status" value="1"/>
</dbReference>
<dbReference type="Gene3D" id="3.40.50.80">
    <property type="entry name" value="Nucleotide-binding domain of ferredoxin-NADP reductase (FNR) module"/>
    <property type="match status" value="1"/>
</dbReference>
<dbReference type="Gene3D" id="2.40.30.10">
    <property type="entry name" value="Translation factors"/>
    <property type="match status" value="1"/>
</dbReference>
<dbReference type="InterPro" id="IPR039374">
    <property type="entry name" value="SIP_fam"/>
</dbReference>
<dbReference type="PANTHER" id="PTHR30157">
    <property type="entry name" value="FERRIC REDUCTASE, NADPH-DEPENDENT"/>
    <property type="match status" value="1"/>
</dbReference>
<feature type="domain" description="FAD-binding FR-type" evidence="1">
    <location>
        <begin position="31"/>
        <end position="148"/>
    </location>
</feature>
<keyword evidence="3" id="KW-1185">Reference proteome</keyword>
<dbReference type="InterPro" id="IPR007037">
    <property type="entry name" value="SIP_rossman_dom"/>
</dbReference>
<dbReference type="SUPFAM" id="SSF63380">
    <property type="entry name" value="Riboflavin synthase domain-like"/>
    <property type="match status" value="1"/>
</dbReference>
<dbReference type="OrthoDB" id="3291337at2"/>
<dbReference type="AlphaFoldDB" id="S4XDN8"/>
<dbReference type="InterPro" id="IPR017927">
    <property type="entry name" value="FAD-bd_FR_type"/>
</dbReference>
<dbReference type="KEGG" id="cter:A606_00235"/>
<evidence type="ECO:0000313" key="2">
    <source>
        <dbReference type="EMBL" id="AGP29705.1"/>
    </source>
</evidence>
<protein>
    <submittedName>
        <fullName evidence="2">Iron-siderophore binding protein</fullName>
    </submittedName>
</protein>
<dbReference type="eggNOG" id="COG2375">
    <property type="taxonomic scope" value="Bacteria"/>
</dbReference>
<dbReference type="Pfam" id="PF08021">
    <property type="entry name" value="FAD_binding_9"/>
    <property type="match status" value="1"/>
</dbReference>
<dbReference type="PANTHER" id="PTHR30157:SF0">
    <property type="entry name" value="NADPH-DEPENDENT FERRIC-CHELATE REDUCTASE"/>
    <property type="match status" value="1"/>
</dbReference>
<dbReference type="InterPro" id="IPR013113">
    <property type="entry name" value="SIP_FAD-bd"/>
</dbReference>
<dbReference type="EMBL" id="CP003696">
    <property type="protein sequence ID" value="AGP29705.1"/>
    <property type="molecule type" value="Genomic_DNA"/>
</dbReference>
<dbReference type="Proteomes" id="UP000014809">
    <property type="component" value="Chromosome"/>
</dbReference>
<dbReference type="CDD" id="cd06193">
    <property type="entry name" value="siderophore_interacting"/>
    <property type="match status" value="1"/>
</dbReference>
<organism evidence="2 3">
    <name type="scientific">Corynebacterium terpenotabidum Y-11</name>
    <dbReference type="NCBI Taxonomy" id="1200352"/>
    <lineage>
        <taxon>Bacteria</taxon>
        <taxon>Bacillati</taxon>
        <taxon>Actinomycetota</taxon>
        <taxon>Actinomycetes</taxon>
        <taxon>Mycobacteriales</taxon>
        <taxon>Corynebacteriaceae</taxon>
        <taxon>Corynebacterium</taxon>
    </lineage>
</organism>
<proteinExistence type="predicted"/>
<dbReference type="GO" id="GO:0016491">
    <property type="term" value="F:oxidoreductase activity"/>
    <property type="evidence" value="ECO:0007669"/>
    <property type="project" value="InterPro"/>
</dbReference>
<name>S4XDN8_9CORY</name>
<accession>S4XDN8</accession>
<evidence type="ECO:0000259" key="1">
    <source>
        <dbReference type="PROSITE" id="PS51384"/>
    </source>
</evidence>
<reference evidence="2 3" key="1">
    <citation type="submission" date="2012-06" db="EMBL/GenBank/DDBJ databases">
        <title>Complete genome sequence of Corynebacterium terpenotabidum Y-11 (=DSM 44721).</title>
        <authorList>
            <person name="Ruckert C."/>
            <person name="Albersmeier A."/>
            <person name="Al-Dilaimi A."/>
            <person name="Szczepanowski R."/>
            <person name="Kalinowski J."/>
        </authorList>
    </citation>
    <scope>NUCLEOTIDE SEQUENCE [LARGE SCALE GENOMIC DNA]</scope>
    <source>
        <strain evidence="2 3">Y-11</strain>
    </source>
</reference>